<dbReference type="EMBL" id="GBXM01046443">
    <property type="protein sequence ID" value="JAH62134.1"/>
    <property type="molecule type" value="Transcribed_RNA"/>
</dbReference>
<name>A0A0E9U891_ANGAN</name>
<organism evidence="1">
    <name type="scientific">Anguilla anguilla</name>
    <name type="common">European freshwater eel</name>
    <name type="synonym">Muraena anguilla</name>
    <dbReference type="NCBI Taxonomy" id="7936"/>
    <lineage>
        <taxon>Eukaryota</taxon>
        <taxon>Metazoa</taxon>
        <taxon>Chordata</taxon>
        <taxon>Craniata</taxon>
        <taxon>Vertebrata</taxon>
        <taxon>Euteleostomi</taxon>
        <taxon>Actinopterygii</taxon>
        <taxon>Neopterygii</taxon>
        <taxon>Teleostei</taxon>
        <taxon>Anguilliformes</taxon>
        <taxon>Anguillidae</taxon>
        <taxon>Anguilla</taxon>
    </lineage>
</organism>
<accession>A0A0E9U891</accession>
<reference evidence="1" key="1">
    <citation type="submission" date="2014-11" db="EMBL/GenBank/DDBJ databases">
        <authorList>
            <person name="Amaro Gonzalez C."/>
        </authorList>
    </citation>
    <scope>NUCLEOTIDE SEQUENCE</scope>
</reference>
<protein>
    <submittedName>
        <fullName evidence="1">Uncharacterized protein</fullName>
    </submittedName>
</protein>
<sequence>MLIADNLPELHDIKMKSRHILNI</sequence>
<proteinExistence type="predicted"/>
<evidence type="ECO:0000313" key="1">
    <source>
        <dbReference type="EMBL" id="JAH62134.1"/>
    </source>
</evidence>
<reference evidence="1" key="2">
    <citation type="journal article" date="2015" name="Fish Shellfish Immunol.">
        <title>Early steps in the European eel (Anguilla anguilla)-Vibrio vulnificus interaction in the gills: Role of the RtxA13 toxin.</title>
        <authorList>
            <person name="Callol A."/>
            <person name="Pajuelo D."/>
            <person name="Ebbesson L."/>
            <person name="Teles M."/>
            <person name="MacKenzie S."/>
            <person name="Amaro C."/>
        </authorList>
    </citation>
    <scope>NUCLEOTIDE SEQUENCE</scope>
</reference>
<dbReference type="AlphaFoldDB" id="A0A0E9U891"/>